<dbReference type="AlphaFoldDB" id="A0A4Q7DEL6"/>
<proteinExistence type="predicted"/>
<accession>A0A4Q7DEL6</accession>
<dbReference type="RefSeq" id="WP_130154643.1">
    <property type="nucleotide sequence ID" value="NZ_SCFB01000026.1"/>
</dbReference>
<name>A0A4Q7DEL6_9PROT</name>
<gene>
    <name evidence="1" type="ORF">EQU50_08235</name>
</gene>
<reference evidence="1 2" key="1">
    <citation type="submission" date="2018-10" db="EMBL/GenBank/DDBJ databases">
        <title>An updated phylogeny of the Alphaproteobacteria reveals that the parasitic Rickettsiales and Holosporales have independent origins.</title>
        <authorList>
            <person name="Munoz-Gomez S.A."/>
            <person name="Hess S."/>
            <person name="Burger G."/>
            <person name="Lang B.F."/>
            <person name="Susko E."/>
            <person name="Slamovits C.H."/>
            <person name="Roger A.J."/>
        </authorList>
    </citation>
    <scope>NUCLEOTIDE SEQUENCE [LARGE SCALE GENOMIC DNA]</scope>
    <source>
        <strain evidence="1">HOLO01</strain>
    </source>
</reference>
<comment type="caution">
    <text evidence="1">The sequence shown here is derived from an EMBL/GenBank/DDBJ whole genome shotgun (WGS) entry which is preliminary data.</text>
</comment>
<evidence type="ECO:0000313" key="2">
    <source>
        <dbReference type="Proteomes" id="UP000293550"/>
    </source>
</evidence>
<dbReference type="EMBL" id="SCFB01000026">
    <property type="protein sequence ID" value="RZI45113.1"/>
    <property type="molecule type" value="Genomic_DNA"/>
</dbReference>
<organism evidence="1 2">
    <name type="scientific">Candidatus Finniella inopinata</name>
    <dbReference type="NCBI Taxonomy" id="1696036"/>
    <lineage>
        <taxon>Bacteria</taxon>
        <taxon>Pseudomonadati</taxon>
        <taxon>Pseudomonadota</taxon>
        <taxon>Alphaproteobacteria</taxon>
        <taxon>Holosporales</taxon>
        <taxon>Candidatus Paracaedibacteraceae</taxon>
        <taxon>Candidatus Finniella</taxon>
    </lineage>
</organism>
<sequence length="141" mass="15917">MQNDVIRWKEVVPKVLSTKRTHNIVRFSASKNPSGSVSGLCYISKDVALKAGLEVGGNVQVFVNPDDPRQFLFKPNQSGGAYTLSRTGSPNKTFNFARVNFRLEVPDDDMREEDFRIRTVKHVVNQADSSLMVDINWEKSE</sequence>
<keyword evidence="2" id="KW-1185">Reference proteome</keyword>
<dbReference type="Proteomes" id="UP000293550">
    <property type="component" value="Unassembled WGS sequence"/>
</dbReference>
<protein>
    <submittedName>
        <fullName evidence="1">Uncharacterized protein</fullName>
    </submittedName>
</protein>
<evidence type="ECO:0000313" key="1">
    <source>
        <dbReference type="EMBL" id="RZI45113.1"/>
    </source>
</evidence>